<organism evidence="10">
    <name type="scientific">freshwater metagenome</name>
    <dbReference type="NCBI Taxonomy" id="449393"/>
    <lineage>
        <taxon>unclassified sequences</taxon>
        <taxon>metagenomes</taxon>
        <taxon>ecological metagenomes</taxon>
    </lineage>
</organism>
<evidence type="ECO:0000256" key="2">
    <source>
        <dbReference type="ARBA" id="ARBA00009347"/>
    </source>
</evidence>
<feature type="domain" description="Acyl-CoA dehydrogenase/oxidase N-terminal" evidence="9">
    <location>
        <begin position="1"/>
        <end position="58"/>
    </location>
</feature>
<accession>A0A6J7QE87</accession>
<evidence type="ECO:0000313" key="10">
    <source>
        <dbReference type="EMBL" id="CAB5015265.1"/>
    </source>
</evidence>
<dbReference type="Gene3D" id="2.40.110.10">
    <property type="entry name" value="Butyryl-CoA Dehydrogenase, subunit A, domain 2"/>
    <property type="match status" value="1"/>
</dbReference>
<reference evidence="10" key="1">
    <citation type="submission" date="2020-05" db="EMBL/GenBank/DDBJ databases">
        <authorList>
            <person name="Chiriac C."/>
            <person name="Salcher M."/>
            <person name="Ghai R."/>
            <person name="Kavagutti S V."/>
        </authorList>
    </citation>
    <scope>NUCLEOTIDE SEQUENCE</scope>
</reference>
<dbReference type="InterPro" id="IPR013786">
    <property type="entry name" value="AcylCoA_DH/ox_N"/>
</dbReference>
<evidence type="ECO:0000256" key="1">
    <source>
        <dbReference type="ARBA" id="ARBA00001974"/>
    </source>
</evidence>
<dbReference type="Pfam" id="PF02771">
    <property type="entry name" value="Acyl-CoA_dh_N"/>
    <property type="match status" value="1"/>
</dbReference>
<comment type="similarity">
    <text evidence="2">Belongs to the acyl-CoA dehydrogenase family.</text>
</comment>
<dbReference type="Pfam" id="PF02770">
    <property type="entry name" value="Acyl-CoA_dh_M"/>
    <property type="match status" value="1"/>
</dbReference>
<protein>
    <submittedName>
        <fullName evidence="10">Unannotated protein</fullName>
    </submittedName>
</protein>
<keyword evidence="4" id="KW-0285">Flavoprotein</keyword>
<gene>
    <name evidence="10" type="ORF">UFOPK3931_03035</name>
</gene>
<dbReference type="SUPFAM" id="SSF56645">
    <property type="entry name" value="Acyl-CoA dehydrogenase NM domain-like"/>
    <property type="match status" value="1"/>
</dbReference>
<dbReference type="PANTHER" id="PTHR48083:SF13">
    <property type="entry name" value="ACYL-COA DEHYDROGENASE FAMILY MEMBER 11"/>
    <property type="match status" value="1"/>
</dbReference>
<dbReference type="EMBL" id="CAFBOL010000129">
    <property type="protein sequence ID" value="CAB5015265.1"/>
    <property type="molecule type" value="Genomic_DNA"/>
</dbReference>
<dbReference type="GO" id="GO:0003995">
    <property type="term" value="F:acyl-CoA dehydrogenase activity"/>
    <property type="evidence" value="ECO:0007669"/>
    <property type="project" value="TreeGrafter"/>
</dbReference>
<dbReference type="InterPro" id="IPR009100">
    <property type="entry name" value="AcylCoA_DH/oxidase_NM_dom_sf"/>
</dbReference>
<dbReference type="Pfam" id="PF00441">
    <property type="entry name" value="Acyl-CoA_dh_1"/>
    <property type="match status" value="1"/>
</dbReference>
<dbReference type="SUPFAM" id="SSF47203">
    <property type="entry name" value="Acyl-CoA dehydrogenase C-terminal domain-like"/>
    <property type="match status" value="1"/>
</dbReference>
<dbReference type="PANTHER" id="PTHR48083">
    <property type="entry name" value="MEDIUM-CHAIN SPECIFIC ACYL-COA DEHYDROGENASE, MITOCHONDRIAL-RELATED"/>
    <property type="match status" value="1"/>
</dbReference>
<evidence type="ECO:0000259" key="7">
    <source>
        <dbReference type="Pfam" id="PF00441"/>
    </source>
</evidence>
<evidence type="ECO:0000256" key="4">
    <source>
        <dbReference type="ARBA" id="ARBA00022630"/>
    </source>
</evidence>
<evidence type="ECO:0000256" key="3">
    <source>
        <dbReference type="ARBA" id="ARBA00011738"/>
    </source>
</evidence>
<dbReference type="InterPro" id="IPR006091">
    <property type="entry name" value="Acyl-CoA_Oxase/DH_mid-dom"/>
</dbReference>
<dbReference type="InterPro" id="IPR050741">
    <property type="entry name" value="Acyl-CoA_dehydrogenase"/>
</dbReference>
<evidence type="ECO:0000256" key="6">
    <source>
        <dbReference type="ARBA" id="ARBA00023002"/>
    </source>
</evidence>
<sequence length="351" mass="38821">MGLSNLDYAYIANELGKNRLAPETLNCSAPDTGNMEVLERVGTPEQKAKWLEPLLAGEIRSGYAMTEPGLMSSDAKQIDTRAVLDGEEWIINGEKFFTSGAGDPRCKILITMVRSNTTADTYKQHSQILIPMDTPGVEVVGPMIVFGNDEAPHGHMHIRFNDVRVPKSNILWDEGKGFEISQLRLGPGRIHHCMRSIGSAERAIEMMIDRGLSREGFGKKLINLGKNMEVLSRARIDVESMRLMVLRAAKAMDVLGNAEARVWVSAVKAMVPEKCAQIIDQAIQMHGAAGVTQWFPLAEMYHAQRVLRLADGPDEVHHMVVARAEVKTRESEKAAGLNTEYRTTGRLFTGP</sequence>
<dbReference type="InterPro" id="IPR037069">
    <property type="entry name" value="AcylCoA_DH/ox_N_sf"/>
</dbReference>
<comment type="subunit">
    <text evidence="3">Homodimer.</text>
</comment>
<feature type="domain" description="Acyl-CoA dehydrogenase/oxidase C-terminal" evidence="7">
    <location>
        <begin position="175"/>
        <end position="324"/>
    </location>
</feature>
<dbReference type="FunFam" id="2.40.110.10:FF:000002">
    <property type="entry name" value="Acyl-CoA dehydrogenase fadE12"/>
    <property type="match status" value="1"/>
</dbReference>
<proteinExistence type="inferred from homology"/>
<keyword evidence="6" id="KW-0560">Oxidoreductase</keyword>
<dbReference type="Gene3D" id="1.20.140.10">
    <property type="entry name" value="Butyryl-CoA Dehydrogenase, subunit A, domain 3"/>
    <property type="match status" value="1"/>
</dbReference>
<dbReference type="InterPro" id="IPR009075">
    <property type="entry name" value="AcylCo_DH/oxidase_C"/>
</dbReference>
<feature type="domain" description="Acyl-CoA oxidase/dehydrogenase middle" evidence="8">
    <location>
        <begin position="63"/>
        <end position="158"/>
    </location>
</feature>
<evidence type="ECO:0000259" key="8">
    <source>
        <dbReference type="Pfam" id="PF02770"/>
    </source>
</evidence>
<dbReference type="GO" id="GO:0050660">
    <property type="term" value="F:flavin adenine dinucleotide binding"/>
    <property type="evidence" value="ECO:0007669"/>
    <property type="project" value="InterPro"/>
</dbReference>
<comment type="cofactor">
    <cofactor evidence="1">
        <name>FAD</name>
        <dbReference type="ChEBI" id="CHEBI:57692"/>
    </cofactor>
</comment>
<dbReference type="Gene3D" id="1.10.540.10">
    <property type="entry name" value="Acyl-CoA dehydrogenase/oxidase, N-terminal domain"/>
    <property type="match status" value="1"/>
</dbReference>
<dbReference type="InterPro" id="IPR046373">
    <property type="entry name" value="Acyl-CoA_Oxase/DH_mid-dom_sf"/>
</dbReference>
<evidence type="ECO:0000259" key="9">
    <source>
        <dbReference type="Pfam" id="PF02771"/>
    </source>
</evidence>
<dbReference type="AlphaFoldDB" id="A0A6J7QE87"/>
<name>A0A6J7QE87_9ZZZZ</name>
<dbReference type="GO" id="GO:0005737">
    <property type="term" value="C:cytoplasm"/>
    <property type="evidence" value="ECO:0007669"/>
    <property type="project" value="TreeGrafter"/>
</dbReference>
<evidence type="ECO:0000256" key="5">
    <source>
        <dbReference type="ARBA" id="ARBA00022827"/>
    </source>
</evidence>
<dbReference type="GO" id="GO:0033539">
    <property type="term" value="P:fatty acid beta-oxidation using acyl-CoA dehydrogenase"/>
    <property type="evidence" value="ECO:0007669"/>
    <property type="project" value="TreeGrafter"/>
</dbReference>
<dbReference type="InterPro" id="IPR036250">
    <property type="entry name" value="AcylCo_DH-like_C"/>
</dbReference>
<keyword evidence="5" id="KW-0274">FAD</keyword>